<proteinExistence type="predicted"/>
<evidence type="ECO:0000313" key="1">
    <source>
        <dbReference type="EMBL" id="MFD0899720.1"/>
    </source>
</evidence>
<dbReference type="InterPro" id="IPR029058">
    <property type="entry name" value="AB_hydrolase_fold"/>
</dbReference>
<protein>
    <submittedName>
        <fullName evidence="1">Twin-arginine translocation signal domain-containing protein</fullName>
    </submittedName>
</protein>
<dbReference type="RefSeq" id="WP_378296603.1">
    <property type="nucleotide sequence ID" value="NZ_JBHTJA010000005.1"/>
</dbReference>
<dbReference type="Proteomes" id="UP001596972">
    <property type="component" value="Unassembled WGS sequence"/>
</dbReference>
<name>A0ABW3EJ28_9ACTN</name>
<dbReference type="InterPro" id="IPR006311">
    <property type="entry name" value="TAT_signal"/>
</dbReference>
<dbReference type="EMBL" id="JBHTJA010000005">
    <property type="protein sequence ID" value="MFD0899720.1"/>
    <property type="molecule type" value="Genomic_DNA"/>
</dbReference>
<gene>
    <name evidence="1" type="ORF">ACFQ11_04915</name>
</gene>
<evidence type="ECO:0000313" key="2">
    <source>
        <dbReference type="Proteomes" id="UP001596972"/>
    </source>
</evidence>
<dbReference type="PROSITE" id="PS51318">
    <property type="entry name" value="TAT"/>
    <property type="match status" value="1"/>
</dbReference>
<dbReference type="SUPFAM" id="SSF53474">
    <property type="entry name" value="alpha/beta-Hydrolases"/>
    <property type="match status" value="1"/>
</dbReference>
<comment type="caution">
    <text evidence="1">The sequence shown here is derived from an EMBL/GenBank/DDBJ whole genome shotgun (WGS) entry which is preliminary data.</text>
</comment>
<accession>A0ABW3EJ28</accession>
<sequence>MKEVTRRGFLVTAGALAAGGGVAALVEAGVLPGRERAARALGRCGELPAPPPRPPGPVEEHTLRAGGETVRAVIGRPPGARPGPPLPVAVLLHGGGGNARTPFDVYAIQNYLADAVAEGTPPFAVASVDRWFLDGLVTDRLLPFLADRGLATGRFGLLGWSMGGDGALRLAAEQGRARVAAVVATSPAVDDTDARSYARRLTGIPVWAGCGDHDSFAEPTEELLATLRDAGERPQGGIYPGCHDAAFRRRMLPRQLPFLGHRLAGGTDD</sequence>
<dbReference type="Gene3D" id="3.40.50.1820">
    <property type="entry name" value="alpha/beta hydrolase"/>
    <property type="match status" value="1"/>
</dbReference>
<keyword evidence="2" id="KW-1185">Reference proteome</keyword>
<organism evidence="1 2">
    <name type="scientific">Actinomadura sediminis</name>
    <dbReference type="NCBI Taxonomy" id="1038904"/>
    <lineage>
        <taxon>Bacteria</taxon>
        <taxon>Bacillati</taxon>
        <taxon>Actinomycetota</taxon>
        <taxon>Actinomycetes</taxon>
        <taxon>Streptosporangiales</taxon>
        <taxon>Thermomonosporaceae</taxon>
        <taxon>Actinomadura</taxon>
    </lineage>
</organism>
<dbReference type="InterPro" id="IPR019546">
    <property type="entry name" value="TAT_signal_bac_arc"/>
</dbReference>
<dbReference type="NCBIfam" id="TIGR01409">
    <property type="entry name" value="TAT_signal_seq"/>
    <property type="match status" value="1"/>
</dbReference>
<reference evidence="2" key="1">
    <citation type="journal article" date="2019" name="Int. J. Syst. Evol. Microbiol.">
        <title>The Global Catalogue of Microorganisms (GCM) 10K type strain sequencing project: providing services to taxonomists for standard genome sequencing and annotation.</title>
        <authorList>
            <consortium name="The Broad Institute Genomics Platform"/>
            <consortium name="The Broad Institute Genome Sequencing Center for Infectious Disease"/>
            <person name="Wu L."/>
            <person name="Ma J."/>
        </authorList>
    </citation>
    <scope>NUCLEOTIDE SEQUENCE [LARGE SCALE GENOMIC DNA]</scope>
    <source>
        <strain evidence="2">JCM 31202</strain>
    </source>
</reference>